<keyword evidence="2" id="KW-1185">Reference proteome</keyword>
<organism evidence="1 2">
    <name type="scientific">Huso huso</name>
    <name type="common">Beluga</name>
    <name type="synonym">Acipenser huso</name>
    <dbReference type="NCBI Taxonomy" id="61971"/>
    <lineage>
        <taxon>Eukaryota</taxon>
        <taxon>Metazoa</taxon>
        <taxon>Chordata</taxon>
        <taxon>Craniata</taxon>
        <taxon>Vertebrata</taxon>
        <taxon>Euteleostomi</taxon>
        <taxon>Actinopterygii</taxon>
        <taxon>Chondrostei</taxon>
        <taxon>Acipenseriformes</taxon>
        <taxon>Acipenseridae</taxon>
        <taxon>Huso</taxon>
    </lineage>
</organism>
<gene>
    <name evidence="1" type="ORF">HHUSO_G29443</name>
</gene>
<dbReference type="Proteomes" id="UP001369086">
    <property type="component" value="Unassembled WGS sequence"/>
</dbReference>
<sequence>MCSTVRTYQNKRATLTKRRCRLYTGPGGAAQLRNRSATLKRRGKCPLHSDLQTTVLIKRRSSTRTP</sequence>
<comment type="caution">
    <text evidence="1">The sequence shown here is derived from an EMBL/GenBank/DDBJ whole genome shotgun (WGS) entry which is preliminary data.</text>
</comment>
<proteinExistence type="predicted"/>
<evidence type="ECO:0000313" key="1">
    <source>
        <dbReference type="EMBL" id="KAK6471545.1"/>
    </source>
</evidence>
<accession>A0ABR0YGA5</accession>
<protein>
    <submittedName>
        <fullName evidence="1">Uncharacterized protein</fullName>
    </submittedName>
</protein>
<evidence type="ECO:0000313" key="2">
    <source>
        <dbReference type="Proteomes" id="UP001369086"/>
    </source>
</evidence>
<name>A0ABR0YGA5_HUSHU</name>
<dbReference type="EMBL" id="JAHFZB010000031">
    <property type="protein sequence ID" value="KAK6471545.1"/>
    <property type="molecule type" value="Genomic_DNA"/>
</dbReference>
<reference evidence="1 2" key="1">
    <citation type="submission" date="2021-05" db="EMBL/GenBank/DDBJ databases">
        <authorList>
            <person name="Zahm M."/>
            <person name="Klopp C."/>
            <person name="Cabau C."/>
            <person name="Kuhl H."/>
            <person name="Suciu R."/>
            <person name="Ciorpac M."/>
            <person name="Holostenco D."/>
            <person name="Gessner J."/>
            <person name="Wuertz S."/>
            <person name="Hohne C."/>
            <person name="Stock M."/>
            <person name="Gislard M."/>
            <person name="Lluch J."/>
            <person name="Milhes M."/>
            <person name="Lampietro C."/>
            <person name="Lopez Roques C."/>
            <person name="Donnadieu C."/>
            <person name="Du K."/>
            <person name="Schartl M."/>
            <person name="Guiguen Y."/>
        </authorList>
    </citation>
    <scope>NUCLEOTIDE SEQUENCE [LARGE SCALE GENOMIC DNA]</scope>
    <source>
        <strain evidence="1">Hh-F2</strain>
        <tissue evidence="1">Blood</tissue>
    </source>
</reference>